<sequence>MSKETSGAPTDAVTVSLRRLGLIVNPVAGLGGPAGLKGSDGADVQRLALQRGASARAGERAHAALAVVAAAHPGIEVLTASGALGEHAVRAAGLVPRVVYAPTATDATTAADTQAAVAAIAASGAELILFVGGDGTARDVVAGLTSQRTGAPVAALGVPAGVKMYSACFAVSPSAAGALAAAWVGEQALPVRESEVLDVVEEQLRHGRVEPRLFGYLLVPFQAGRTQARKTPSPSSEAAAAASAVRGVIAQLRPGVRYLLGPGSTVAELGRQLGLATTPLGVDVLLDGQLVLTDATEQQLLAEISGRQAQAIVTIIGGQGFLLGRGNQQISARVVRELDPAQPLIVVAPEQKLIELGGRPLLVDTGDASVDASLAGFARITTGVSGTSMYPVSAPESTLERTPSYTP</sequence>
<dbReference type="InterPro" id="IPR016064">
    <property type="entry name" value="NAD/diacylglycerol_kinase_sf"/>
</dbReference>
<dbReference type="RefSeq" id="WP_207226255.1">
    <property type="nucleotide sequence ID" value="NZ_SHLC01000001.1"/>
</dbReference>
<protein>
    <submittedName>
        <fullName evidence="1">Putative polyphosphate/ATP-dependent NAD kinase</fullName>
    </submittedName>
</protein>
<accession>A0A4Q8ANV9</accession>
<evidence type="ECO:0000313" key="1">
    <source>
        <dbReference type="EMBL" id="RZU66314.1"/>
    </source>
</evidence>
<reference evidence="1 2" key="1">
    <citation type="submission" date="2019-02" db="EMBL/GenBank/DDBJ databases">
        <title>Sequencing the genomes of 1000 actinobacteria strains.</title>
        <authorList>
            <person name="Klenk H.-P."/>
        </authorList>
    </citation>
    <scope>NUCLEOTIDE SEQUENCE [LARGE SCALE GENOMIC DNA]</scope>
    <source>
        <strain evidence="1 2">DSM 18319</strain>
    </source>
</reference>
<dbReference type="PIRSF" id="PIRSF016907">
    <property type="entry name" value="Kin_ATP-NAD"/>
    <property type="match status" value="1"/>
</dbReference>
<dbReference type="InterPro" id="IPR039065">
    <property type="entry name" value="AcoX-like"/>
</dbReference>
<evidence type="ECO:0000313" key="2">
    <source>
        <dbReference type="Proteomes" id="UP000291483"/>
    </source>
</evidence>
<organism evidence="1 2">
    <name type="scientific">Microterricola gilva</name>
    <dbReference type="NCBI Taxonomy" id="393267"/>
    <lineage>
        <taxon>Bacteria</taxon>
        <taxon>Bacillati</taxon>
        <taxon>Actinomycetota</taxon>
        <taxon>Actinomycetes</taxon>
        <taxon>Micrococcales</taxon>
        <taxon>Microbacteriaceae</taxon>
        <taxon>Microterricola</taxon>
    </lineage>
</organism>
<gene>
    <name evidence="1" type="ORF">EV379_2668</name>
</gene>
<dbReference type="SUPFAM" id="SSF111331">
    <property type="entry name" value="NAD kinase/diacylglycerol kinase-like"/>
    <property type="match status" value="1"/>
</dbReference>
<dbReference type="AlphaFoldDB" id="A0A4Q8ANV9"/>
<dbReference type="InterPro" id="IPR002504">
    <property type="entry name" value="NADK"/>
</dbReference>
<proteinExistence type="predicted"/>
<dbReference type="GO" id="GO:0005524">
    <property type="term" value="F:ATP binding"/>
    <property type="evidence" value="ECO:0007669"/>
    <property type="project" value="UniProtKB-ARBA"/>
</dbReference>
<keyword evidence="1" id="KW-0418">Kinase</keyword>
<dbReference type="Gene3D" id="3.40.50.10330">
    <property type="entry name" value="Probable inorganic polyphosphate/atp-NAD kinase, domain 1"/>
    <property type="match status" value="1"/>
</dbReference>
<dbReference type="InterPro" id="IPR017438">
    <property type="entry name" value="ATP-NAD_kinase_N"/>
</dbReference>
<keyword evidence="1" id="KW-0808">Transferase</keyword>
<dbReference type="PANTHER" id="PTHR40697">
    <property type="entry name" value="ACETOIN CATABOLISM PROTEIN X"/>
    <property type="match status" value="1"/>
</dbReference>
<dbReference type="InterPro" id="IPR011386">
    <property type="entry name" value="Put_ATP-NAD_kin"/>
</dbReference>
<dbReference type="PANTHER" id="PTHR40697:SF2">
    <property type="entry name" value="ATP-NAD KINASE-RELATED"/>
    <property type="match status" value="1"/>
</dbReference>
<dbReference type="GO" id="GO:0051287">
    <property type="term" value="F:NAD binding"/>
    <property type="evidence" value="ECO:0007669"/>
    <property type="project" value="UniProtKB-ARBA"/>
</dbReference>
<dbReference type="EMBL" id="SHLC01000001">
    <property type="protein sequence ID" value="RZU66314.1"/>
    <property type="molecule type" value="Genomic_DNA"/>
</dbReference>
<name>A0A4Q8ANV9_9MICO</name>
<keyword evidence="2" id="KW-1185">Reference proteome</keyword>
<dbReference type="Proteomes" id="UP000291483">
    <property type="component" value="Unassembled WGS sequence"/>
</dbReference>
<dbReference type="GO" id="GO:0006741">
    <property type="term" value="P:NADP+ biosynthetic process"/>
    <property type="evidence" value="ECO:0007669"/>
    <property type="project" value="InterPro"/>
</dbReference>
<dbReference type="Pfam" id="PF20143">
    <property type="entry name" value="NAD_kinase_C"/>
    <property type="match status" value="1"/>
</dbReference>
<dbReference type="Pfam" id="PF01513">
    <property type="entry name" value="NAD_kinase"/>
    <property type="match status" value="1"/>
</dbReference>
<comment type="caution">
    <text evidence="1">The sequence shown here is derived from an EMBL/GenBank/DDBJ whole genome shotgun (WGS) entry which is preliminary data.</text>
</comment>
<dbReference type="GO" id="GO:0003951">
    <property type="term" value="F:NAD+ kinase activity"/>
    <property type="evidence" value="ECO:0007669"/>
    <property type="project" value="InterPro"/>
</dbReference>